<evidence type="ECO:0000256" key="1">
    <source>
        <dbReference type="SAM" id="MobiDB-lite"/>
    </source>
</evidence>
<evidence type="ECO:0000313" key="2">
    <source>
        <dbReference type="EMBL" id="TNJ39024.1"/>
    </source>
</evidence>
<name>A0A5C4S6C6_CHLTI</name>
<dbReference type="Gene3D" id="1.25.40.10">
    <property type="entry name" value="Tetratricopeptide repeat domain"/>
    <property type="match status" value="1"/>
</dbReference>
<evidence type="ECO:0000313" key="3">
    <source>
        <dbReference type="Proteomes" id="UP000308271"/>
    </source>
</evidence>
<sequence>MQRALLLLIALFSFDAVKSNLEQYNLLRKANRQAQAGQYAPAVRQYRQLLDRYPAGLLRCEASFNLACAEYGMKHYRRSAELFATLPPGNAALSKTAGYNQGNALAMEAFRSRKGAGQEALLGRALAFYRRALLDNPQNADARINYEIVLRAMQRHQTPPPPAPAPQGGGSPEGNGQDGGGAVSRLILENARQEEARQMRKYFKPLPSKPSERNQPDW</sequence>
<dbReference type="EMBL" id="VDCH01000010">
    <property type="protein sequence ID" value="TNJ39024.1"/>
    <property type="molecule type" value="Genomic_DNA"/>
</dbReference>
<feature type="region of interest" description="Disordered" evidence="1">
    <location>
        <begin position="155"/>
        <end position="218"/>
    </location>
</feature>
<reference evidence="2 3" key="1">
    <citation type="submission" date="2019-05" db="EMBL/GenBank/DDBJ databases">
        <title>Draft Whole-Genome sequence of the green sulfur bacterium Chlorobaculum thiosulfatiphilum DSM 249.</title>
        <authorList>
            <person name="Meyer T.E."/>
            <person name="Kyndt J.A."/>
        </authorList>
    </citation>
    <scope>NUCLEOTIDE SEQUENCE [LARGE SCALE GENOMIC DNA]</scope>
    <source>
        <strain evidence="2 3">DSM 249</strain>
    </source>
</reference>
<dbReference type="RefSeq" id="WP_139456832.1">
    <property type="nucleotide sequence ID" value="NZ_VDCH01000010.1"/>
</dbReference>
<dbReference type="OrthoDB" id="597471at2"/>
<dbReference type="AlphaFoldDB" id="A0A5C4S6C6"/>
<gene>
    <name evidence="2" type="ORF">FGF66_06325</name>
</gene>
<protein>
    <recommendedName>
        <fullName evidence="4">Tetratricopeptide repeat protein</fullName>
    </recommendedName>
</protein>
<dbReference type="InterPro" id="IPR011990">
    <property type="entry name" value="TPR-like_helical_dom_sf"/>
</dbReference>
<dbReference type="Proteomes" id="UP000308271">
    <property type="component" value="Unassembled WGS sequence"/>
</dbReference>
<keyword evidence="3" id="KW-1185">Reference proteome</keyword>
<proteinExistence type="predicted"/>
<dbReference type="SUPFAM" id="SSF48452">
    <property type="entry name" value="TPR-like"/>
    <property type="match status" value="1"/>
</dbReference>
<feature type="compositionally biased region" description="Gly residues" evidence="1">
    <location>
        <begin position="167"/>
        <end position="182"/>
    </location>
</feature>
<evidence type="ECO:0008006" key="4">
    <source>
        <dbReference type="Google" id="ProtNLM"/>
    </source>
</evidence>
<comment type="caution">
    <text evidence="2">The sequence shown here is derived from an EMBL/GenBank/DDBJ whole genome shotgun (WGS) entry which is preliminary data.</text>
</comment>
<accession>A0A5C4S6C6</accession>
<organism evidence="2 3">
    <name type="scientific">Chlorobaculum thiosulfatiphilum</name>
    <name type="common">Chlorobium limicola f.sp. thiosulfatophilum</name>
    <dbReference type="NCBI Taxonomy" id="115852"/>
    <lineage>
        <taxon>Bacteria</taxon>
        <taxon>Pseudomonadati</taxon>
        <taxon>Chlorobiota</taxon>
        <taxon>Chlorobiia</taxon>
        <taxon>Chlorobiales</taxon>
        <taxon>Chlorobiaceae</taxon>
        <taxon>Chlorobaculum</taxon>
    </lineage>
</organism>